<evidence type="ECO:0000259" key="2">
    <source>
        <dbReference type="Pfam" id="PF04909"/>
    </source>
</evidence>
<reference evidence="3" key="1">
    <citation type="submission" date="2020-08" db="EMBL/GenBank/DDBJ databases">
        <title>Genome public.</title>
        <authorList>
            <person name="Liu C."/>
            <person name="Sun Q."/>
        </authorList>
    </citation>
    <scope>NUCLEOTIDE SEQUENCE</scope>
    <source>
        <strain evidence="3">NSJ-51</strain>
    </source>
</reference>
<dbReference type="GO" id="GO:0019748">
    <property type="term" value="P:secondary metabolic process"/>
    <property type="evidence" value="ECO:0007669"/>
    <property type="project" value="TreeGrafter"/>
</dbReference>
<feature type="domain" description="Amidohydrolase-related" evidence="2">
    <location>
        <begin position="78"/>
        <end position="326"/>
    </location>
</feature>
<dbReference type="InterPro" id="IPR032466">
    <property type="entry name" value="Metal_Hydrolase"/>
</dbReference>
<evidence type="ECO:0000313" key="3">
    <source>
        <dbReference type="EMBL" id="MBC5734701.1"/>
    </source>
</evidence>
<dbReference type="RefSeq" id="WP_186908529.1">
    <property type="nucleotide sequence ID" value="NZ_JACOPP010000023.1"/>
</dbReference>
<dbReference type="PANTHER" id="PTHR21240:SF30">
    <property type="entry name" value="AMIDOHYDROLASE-RELATED DOMAIN-CONTAINING PROTEIN-RELATED"/>
    <property type="match status" value="1"/>
</dbReference>
<comment type="caution">
    <text evidence="3">The sequence shown here is derived from an EMBL/GenBank/DDBJ whole genome shotgun (WGS) entry which is preliminary data.</text>
</comment>
<dbReference type="SUPFAM" id="SSF51556">
    <property type="entry name" value="Metallo-dependent hydrolases"/>
    <property type="match status" value="1"/>
</dbReference>
<dbReference type="GO" id="GO:0005829">
    <property type="term" value="C:cytosol"/>
    <property type="evidence" value="ECO:0007669"/>
    <property type="project" value="TreeGrafter"/>
</dbReference>
<dbReference type="GO" id="GO:0016831">
    <property type="term" value="F:carboxy-lyase activity"/>
    <property type="evidence" value="ECO:0007669"/>
    <property type="project" value="InterPro"/>
</dbReference>
<dbReference type="AlphaFoldDB" id="A0A8J6J8I5"/>
<dbReference type="Gene3D" id="3.20.20.140">
    <property type="entry name" value="Metal-dependent hydrolases"/>
    <property type="match status" value="1"/>
</dbReference>
<dbReference type="Pfam" id="PF04909">
    <property type="entry name" value="Amidohydro_2"/>
    <property type="match status" value="1"/>
</dbReference>
<keyword evidence="4" id="KW-1185">Reference proteome</keyword>
<gene>
    <name evidence="3" type="ORF">H8S57_13355</name>
</gene>
<dbReference type="Proteomes" id="UP000661435">
    <property type="component" value="Unassembled WGS sequence"/>
</dbReference>
<name>A0A8J6J8I5_9FIRM</name>
<proteinExistence type="predicted"/>
<sequence>MKLIDFENHFYDQCLIDALESRTEPPYYRKDTDLITWSDAITMPQGPLLEKLLQVGEERIALMDTLGIDCAVLSCSPGAEQLDPAESAAICRRTNDVLYQLVQRFPGRYLGSAILPVKDVPAAVAELERCVKELGFVAWHTHSNYGETAPDDPRYRPIFQKADELGVYVYLHPQLANASRVDDCGFPVAGPGLGFTMDTVTTLTRMIVGGLFDELPNLKVMLGHLGEALPFLLGRMDNRLKFLPNPKAKNKQDFSAYFHRNIYVTTSGNMSPEAFECTRRVLGLERILFGSDYPFEDASDMVEYVKNLPLGEQERSMLYYKNAQALGVHV</sequence>
<evidence type="ECO:0000313" key="4">
    <source>
        <dbReference type="Proteomes" id="UP000661435"/>
    </source>
</evidence>
<dbReference type="GO" id="GO:0016787">
    <property type="term" value="F:hydrolase activity"/>
    <property type="evidence" value="ECO:0007669"/>
    <property type="project" value="InterPro"/>
</dbReference>
<organism evidence="3 4">
    <name type="scientific">Lawsonibacter hominis</name>
    <dbReference type="NCBI Taxonomy" id="2763053"/>
    <lineage>
        <taxon>Bacteria</taxon>
        <taxon>Bacillati</taxon>
        <taxon>Bacillota</taxon>
        <taxon>Clostridia</taxon>
        <taxon>Eubacteriales</taxon>
        <taxon>Oscillospiraceae</taxon>
        <taxon>Lawsonibacter</taxon>
    </lineage>
</organism>
<evidence type="ECO:0000256" key="1">
    <source>
        <dbReference type="ARBA" id="ARBA00023239"/>
    </source>
</evidence>
<keyword evidence="1" id="KW-0456">Lyase</keyword>
<dbReference type="InterPro" id="IPR006680">
    <property type="entry name" value="Amidohydro-rel"/>
</dbReference>
<dbReference type="EMBL" id="JACOPP010000023">
    <property type="protein sequence ID" value="MBC5734701.1"/>
    <property type="molecule type" value="Genomic_DNA"/>
</dbReference>
<dbReference type="PANTHER" id="PTHR21240">
    <property type="entry name" value="2-AMINO-3-CARBOXYLMUCONATE-6-SEMIALDEHYDE DECARBOXYLASE"/>
    <property type="match status" value="1"/>
</dbReference>
<protein>
    <submittedName>
        <fullName evidence="3">Amidohydrolase</fullName>
    </submittedName>
</protein>
<accession>A0A8J6J8I5</accession>
<dbReference type="InterPro" id="IPR032465">
    <property type="entry name" value="ACMSD"/>
</dbReference>